<dbReference type="Gene3D" id="3.30.9.10">
    <property type="entry name" value="D-Amino Acid Oxidase, subunit A, domain 2"/>
    <property type="match status" value="1"/>
</dbReference>
<accession>A0ABS7G4Q2</accession>
<keyword evidence="1" id="KW-0560">Oxidoreductase</keyword>
<evidence type="ECO:0000259" key="2">
    <source>
        <dbReference type="Pfam" id="PF01266"/>
    </source>
</evidence>
<dbReference type="PANTHER" id="PTHR13847:SF289">
    <property type="entry name" value="GLYCINE OXIDASE"/>
    <property type="match status" value="1"/>
</dbReference>
<proteinExistence type="predicted"/>
<dbReference type="RefSeq" id="WP_220170920.1">
    <property type="nucleotide sequence ID" value="NZ_JAIBOA010000039.1"/>
</dbReference>
<organism evidence="3 4">
    <name type="scientific">Actinomadura parmotrematis</name>
    <dbReference type="NCBI Taxonomy" id="2864039"/>
    <lineage>
        <taxon>Bacteria</taxon>
        <taxon>Bacillati</taxon>
        <taxon>Actinomycetota</taxon>
        <taxon>Actinomycetes</taxon>
        <taxon>Streptosporangiales</taxon>
        <taxon>Thermomonosporaceae</taxon>
        <taxon>Actinomadura</taxon>
    </lineage>
</organism>
<evidence type="ECO:0000313" key="4">
    <source>
        <dbReference type="Proteomes" id="UP000774570"/>
    </source>
</evidence>
<dbReference type="InterPro" id="IPR036188">
    <property type="entry name" value="FAD/NAD-bd_sf"/>
</dbReference>
<dbReference type="EMBL" id="JAIBOA010000039">
    <property type="protein sequence ID" value="MBW8487684.1"/>
    <property type="molecule type" value="Genomic_DNA"/>
</dbReference>
<dbReference type="PANTHER" id="PTHR13847">
    <property type="entry name" value="SARCOSINE DEHYDROGENASE-RELATED"/>
    <property type="match status" value="1"/>
</dbReference>
<comment type="caution">
    <text evidence="3">The sequence shown here is derived from an EMBL/GenBank/DDBJ whole genome shotgun (WGS) entry which is preliminary data.</text>
</comment>
<name>A0ABS7G4Q2_9ACTN</name>
<dbReference type="Proteomes" id="UP000774570">
    <property type="component" value="Unassembled WGS sequence"/>
</dbReference>
<feature type="domain" description="FAD dependent oxidoreductase" evidence="2">
    <location>
        <begin position="3"/>
        <end position="361"/>
    </location>
</feature>
<reference evidence="3 4" key="1">
    <citation type="submission" date="2021-07" db="EMBL/GenBank/DDBJ databases">
        <title>Actinomadura sp. PM05-2 isolated from lichen.</title>
        <authorList>
            <person name="Somphong A."/>
            <person name="Phongsopitanun W."/>
            <person name="Tanasupawat S."/>
            <person name="Peongsungnone V."/>
        </authorList>
    </citation>
    <scope>NUCLEOTIDE SEQUENCE [LARGE SCALE GENOMIC DNA]</scope>
    <source>
        <strain evidence="3 4">PM05-2</strain>
    </source>
</reference>
<dbReference type="InterPro" id="IPR006076">
    <property type="entry name" value="FAD-dep_OxRdtase"/>
</dbReference>
<keyword evidence="4" id="KW-1185">Reference proteome</keyword>
<sequence length="391" mass="41656">MYDLIIVGGGIIGCSVAEWSGAGFARICVVEQDPNTVTEGTSAAAAGGVTPFLGDHWAGGLGAMAARSRDLYRGWVKRVGAKAGRPLHVRHTGLLQLAIDDVETDRLQNKVLPHLDACGVDATMLTGDEARRREPLLGPEVRAALEQPADLAVEPMRIMDALHRALRADDRVEIVYARTAAVAAAGGRVEVVLADGRTLHGERAVVAAGHRSGGLLERHGVPAQVFQAVKGQILDMRVPRGGAPRYLSDMVTHESGDERVVFVTPYRGDRLAAGATFERHETDPRPVLTKARDLILPNLRRALPRVADYEIVGSRAGMRPRTLDDIPLVGFVDPDRRILAATGHSGLGLTLAPRTAQLVAGLLEDRAPLGADDRADLALCDPQRFAAGASA</sequence>
<evidence type="ECO:0000256" key="1">
    <source>
        <dbReference type="ARBA" id="ARBA00023002"/>
    </source>
</evidence>
<dbReference type="SUPFAM" id="SSF54373">
    <property type="entry name" value="FAD-linked reductases, C-terminal domain"/>
    <property type="match status" value="1"/>
</dbReference>
<dbReference type="Gene3D" id="3.50.50.60">
    <property type="entry name" value="FAD/NAD(P)-binding domain"/>
    <property type="match status" value="1"/>
</dbReference>
<protein>
    <submittedName>
        <fullName evidence="3">FAD-binding oxidoreductase</fullName>
    </submittedName>
</protein>
<evidence type="ECO:0000313" key="3">
    <source>
        <dbReference type="EMBL" id="MBW8487684.1"/>
    </source>
</evidence>
<gene>
    <name evidence="3" type="ORF">K1Y72_35395</name>
</gene>
<dbReference type="SUPFAM" id="SSF51905">
    <property type="entry name" value="FAD/NAD(P)-binding domain"/>
    <property type="match status" value="1"/>
</dbReference>
<dbReference type="Pfam" id="PF01266">
    <property type="entry name" value="DAO"/>
    <property type="match status" value="1"/>
</dbReference>